<evidence type="ECO:0000313" key="3">
    <source>
        <dbReference type="Proteomes" id="UP000662185"/>
    </source>
</evidence>
<evidence type="ECO:0000313" key="2">
    <source>
        <dbReference type="EMBL" id="MBD2296734.1"/>
    </source>
</evidence>
<name>A0A927A3H8_9NOST</name>
<feature type="transmembrane region" description="Helical" evidence="1">
    <location>
        <begin position="110"/>
        <end position="131"/>
    </location>
</feature>
<dbReference type="Proteomes" id="UP000662185">
    <property type="component" value="Unassembled WGS sequence"/>
</dbReference>
<dbReference type="EMBL" id="JACJQU010000029">
    <property type="protein sequence ID" value="MBD2296734.1"/>
    <property type="molecule type" value="Genomic_DNA"/>
</dbReference>
<feature type="transmembrane region" description="Helical" evidence="1">
    <location>
        <begin position="79"/>
        <end position="98"/>
    </location>
</feature>
<feature type="transmembrane region" description="Helical" evidence="1">
    <location>
        <begin position="12"/>
        <end position="35"/>
    </location>
</feature>
<proteinExistence type="predicted"/>
<evidence type="ECO:0000256" key="1">
    <source>
        <dbReference type="SAM" id="Phobius"/>
    </source>
</evidence>
<accession>A0A927A3H8</accession>
<gene>
    <name evidence="2" type="ORF">H6G06_25435</name>
</gene>
<sequence>MENTKQQKISTISQLVVNLMYIFAFIDFVTTLYGIYEGVPSLQPIKIGVSIILSVFITSSIYCLRIILKLEDPNIKKIFISATIVCIFLDGWTSYEGIHHFIKPVPDDYFGWMLFVFLLTGCVSSPVLLGYREEINNKLQ</sequence>
<organism evidence="2 3">
    <name type="scientific">Anabaena sphaerica FACHB-251</name>
    <dbReference type="NCBI Taxonomy" id="2692883"/>
    <lineage>
        <taxon>Bacteria</taxon>
        <taxon>Bacillati</taxon>
        <taxon>Cyanobacteriota</taxon>
        <taxon>Cyanophyceae</taxon>
        <taxon>Nostocales</taxon>
        <taxon>Nostocaceae</taxon>
        <taxon>Anabaena</taxon>
    </lineage>
</organism>
<keyword evidence="1" id="KW-1133">Transmembrane helix</keyword>
<dbReference type="RefSeq" id="WP_190564853.1">
    <property type="nucleotide sequence ID" value="NZ_JACJQU010000029.1"/>
</dbReference>
<dbReference type="AlphaFoldDB" id="A0A927A3H8"/>
<comment type="caution">
    <text evidence="2">The sequence shown here is derived from an EMBL/GenBank/DDBJ whole genome shotgun (WGS) entry which is preliminary data.</text>
</comment>
<keyword evidence="3" id="KW-1185">Reference proteome</keyword>
<protein>
    <submittedName>
        <fullName evidence="2">Uncharacterized protein</fullName>
    </submittedName>
</protein>
<feature type="transmembrane region" description="Helical" evidence="1">
    <location>
        <begin position="47"/>
        <end position="67"/>
    </location>
</feature>
<keyword evidence="1" id="KW-0812">Transmembrane</keyword>
<reference evidence="3" key="1">
    <citation type="journal article" date="2020" name="ISME J.">
        <title>Comparative genomics reveals insights into cyanobacterial evolution and habitat adaptation.</title>
        <authorList>
            <person name="Chen M.Y."/>
            <person name="Teng W.K."/>
            <person name="Zhao L."/>
            <person name="Hu C.X."/>
            <person name="Zhou Y.K."/>
            <person name="Han B.P."/>
            <person name="Song L.R."/>
            <person name="Shu W.S."/>
        </authorList>
    </citation>
    <scope>NUCLEOTIDE SEQUENCE [LARGE SCALE GENOMIC DNA]</scope>
    <source>
        <strain evidence="3">FACHB-251</strain>
    </source>
</reference>
<keyword evidence="1" id="KW-0472">Membrane</keyword>